<dbReference type="RefSeq" id="XP_020108717.1">
    <property type="nucleotide sequence ID" value="XM_020253128.1"/>
</dbReference>
<keyword evidence="1" id="KW-0175">Coiled coil</keyword>
<dbReference type="GeneID" id="109724336"/>
<proteinExistence type="predicted"/>
<feature type="compositionally biased region" description="Basic and acidic residues" evidence="2">
    <location>
        <begin position="190"/>
        <end position="203"/>
    </location>
</feature>
<dbReference type="OrthoDB" id="1939750at2759"/>
<feature type="compositionally biased region" description="Low complexity" evidence="2">
    <location>
        <begin position="107"/>
        <end position="118"/>
    </location>
</feature>
<evidence type="ECO:0000256" key="1">
    <source>
        <dbReference type="SAM" id="Coils"/>
    </source>
</evidence>
<evidence type="ECO:0000313" key="3">
    <source>
        <dbReference type="Proteomes" id="UP000515123"/>
    </source>
</evidence>
<sequence>MSQLGCTAEQESKSMVPINMMVIAPDTTQCSGGDDGHRTVECLRGRLLAEREASKAAKHEAQQMAKRLEEIEKRLDEEVKSRDRAERKLKHALKKLESLKILDVGSSWDLSSSSSSSSPLPPSSSSPCLSGYRASSEEKKPNSSATDSEQCGSIEAGREDVLGPTHSEEEVEGSLCSPGTLQSHNSAEPNKMKSEPIRDCTSQHDHVDDARLETMELQSEHDEDNKMAIVPVNFKLNTEIYTANTEICTSKKMNQDVQGVLLALRQVREQLQYYIARRSNFCSQNELHELHGQQGKFSSKILRMP</sequence>
<feature type="region of interest" description="Disordered" evidence="2">
    <location>
        <begin position="107"/>
        <end position="203"/>
    </location>
</feature>
<feature type="compositionally biased region" description="Polar residues" evidence="2">
    <location>
        <begin position="177"/>
        <end position="188"/>
    </location>
</feature>
<evidence type="ECO:0000256" key="2">
    <source>
        <dbReference type="SAM" id="MobiDB-lite"/>
    </source>
</evidence>
<dbReference type="AlphaFoldDB" id="A0A6P5GLP8"/>
<dbReference type="PANTHER" id="PTHR33701">
    <property type="entry name" value="TRANSMEMBRANE PROTEIN"/>
    <property type="match status" value="1"/>
</dbReference>
<keyword evidence="3" id="KW-1185">Reference proteome</keyword>
<evidence type="ECO:0000313" key="4">
    <source>
        <dbReference type="RefSeq" id="XP_020108717.1"/>
    </source>
</evidence>
<feature type="compositionally biased region" description="Polar residues" evidence="2">
    <location>
        <begin position="142"/>
        <end position="151"/>
    </location>
</feature>
<name>A0A6P5GLP8_ANACO</name>
<dbReference type="Proteomes" id="UP000515123">
    <property type="component" value="Linkage group 18"/>
</dbReference>
<reference evidence="4" key="2">
    <citation type="submission" date="2025-08" db="UniProtKB">
        <authorList>
            <consortium name="RefSeq"/>
        </authorList>
    </citation>
    <scope>IDENTIFICATION</scope>
    <source>
        <tissue evidence="4">Leaf</tissue>
    </source>
</reference>
<reference evidence="3" key="1">
    <citation type="journal article" date="2015" name="Nat. Genet.">
        <title>The pineapple genome and the evolution of CAM photosynthesis.</title>
        <authorList>
            <person name="Ming R."/>
            <person name="VanBuren R."/>
            <person name="Wai C.M."/>
            <person name="Tang H."/>
            <person name="Schatz M.C."/>
            <person name="Bowers J.E."/>
            <person name="Lyons E."/>
            <person name="Wang M.L."/>
            <person name="Chen J."/>
            <person name="Biggers E."/>
            <person name="Zhang J."/>
            <person name="Huang L."/>
            <person name="Zhang L."/>
            <person name="Miao W."/>
            <person name="Zhang J."/>
            <person name="Ye Z."/>
            <person name="Miao C."/>
            <person name="Lin Z."/>
            <person name="Wang H."/>
            <person name="Zhou H."/>
            <person name="Yim W.C."/>
            <person name="Priest H.D."/>
            <person name="Zheng C."/>
            <person name="Woodhouse M."/>
            <person name="Edger P.P."/>
            <person name="Guyot R."/>
            <person name="Guo H.B."/>
            <person name="Guo H."/>
            <person name="Zheng G."/>
            <person name="Singh R."/>
            <person name="Sharma A."/>
            <person name="Min X."/>
            <person name="Zheng Y."/>
            <person name="Lee H."/>
            <person name="Gurtowski J."/>
            <person name="Sedlazeck F.J."/>
            <person name="Harkess A."/>
            <person name="McKain M.R."/>
            <person name="Liao Z."/>
            <person name="Fang J."/>
            <person name="Liu J."/>
            <person name="Zhang X."/>
            <person name="Zhang Q."/>
            <person name="Hu W."/>
            <person name="Qin Y."/>
            <person name="Wang K."/>
            <person name="Chen L.Y."/>
            <person name="Shirley N."/>
            <person name="Lin Y.R."/>
            <person name="Liu L.Y."/>
            <person name="Hernandez A.G."/>
            <person name="Wright C.L."/>
            <person name="Bulone V."/>
            <person name="Tuskan G.A."/>
            <person name="Heath K."/>
            <person name="Zee F."/>
            <person name="Moore P.H."/>
            <person name="Sunkar R."/>
            <person name="Leebens-Mack J.H."/>
            <person name="Mockler T."/>
            <person name="Bennetzen J.L."/>
            <person name="Freeling M."/>
            <person name="Sankoff D."/>
            <person name="Paterson A.H."/>
            <person name="Zhu X."/>
            <person name="Yang X."/>
            <person name="Smith J.A."/>
            <person name="Cushman J.C."/>
            <person name="Paull R.E."/>
            <person name="Yu Q."/>
        </authorList>
    </citation>
    <scope>NUCLEOTIDE SEQUENCE [LARGE SCALE GENOMIC DNA]</scope>
    <source>
        <strain evidence="3">cv. F153</strain>
    </source>
</reference>
<protein>
    <submittedName>
        <fullName evidence="4">Uncharacterized protein LOC109724336</fullName>
    </submittedName>
</protein>
<gene>
    <name evidence="4" type="primary">LOC109724336</name>
</gene>
<feature type="coiled-coil region" evidence="1">
    <location>
        <begin position="51"/>
        <end position="102"/>
    </location>
</feature>
<organism evidence="3 4">
    <name type="scientific">Ananas comosus</name>
    <name type="common">Pineapple</name>
    <name type="synonym">Ananas ananas</name>
    <dbReference type="NCBI Taxonomy" id="4615"/>
    <lineage>
        <taxon>Eukaryota</taxon>
        <taxon>Viridiplantae</taxon>
        <taxon>Streptophyta</taxon>
        <taxon>Embryophyta</taxon>
        <taxon>Tracheophyta</taxon>
        <taxon>Spermatophyta</taxon>
        <taxon>Magnoliopsida</taxon>
        <taxon>Liliopsida</taxon>
        <taxon>Poales</taxon>
        <taxon>Bromeliaceae</taxon>
        <taxon>Bromelioideae</taxon>
        <taxon>Ananas</taxon>
    </lineage>
</organism>
<accession>A0A6P5GLP8</accession>
<dbReference type="PANTHER" id="PTHR33701:SF2">
    <property type="entry name" value="TRANSMEMBRANE PROTEIN"/>
    <property type="match status" value="1"/>
</dbReference>